<evidence type="ECO:0000313" key="3">
    <source>
        <dbReference type="Proteomes" id="UP000077885"/>
    </source>
</evidence>
<dbReference type="STRING" id="1795827.A7P95_10515"/>
<sequence>MPRPARLLLPALALFAAAFSHAELPTGLYLYQGNDGGSYRPADEPDAIPRPRSPSIHAERKVCIPADSQAWLQEQIRRRTTGLYPQGRFAERQTATGHAYTLLNPAQAKPGLDAYTVGMALKNDPQGRPAVSFSIDSTDTGRNSTHQTHINQWYTYQGSNCPADADGE</sequence>
<evidence type="ECO:0000256" key="1">
    <source>
        <dbReference type="SAM" id="SignalP"/>
    </source>
</evidence>
<feature type="chain" id="PRO_5008396216" description="DUF4124 domain-containing protein" evidence="1">
    <location>
        <begin position="23"/>
        <end position="168"/>
    </location>
</feature>
<dbReference type="Proteomes" id="UP000077885">
    <property type="component" value="Unassembled WGS sequence"/>
</dbReference>
<keyword evidence="1" id="KW-0732">Signal</keyword>
<name>A0A1A9RV84_9NEIS</name>
<feature type="signal peptide" evidence="1">
    <location>
        <begin position="1"/>
        <end position="22"/>
    </location>
</feature>
<organism evidence="2 3">
    <name type="scientific">Eikenella longinqua</name>
    <dbReference type="NCBI Taxonomy" id="1795827"/>
    <lineage>
        <taxon>Bacteria</taxon>
        <taxon>Pseudomonadati</taxon>
        <taxon>Pseudomonadota</taxon>
        <taxon>Betaproteobacteria</taxon>
        <taxon>Neisseriales</taxon>
        <taxon>Neisseriaceae</taxon>
        <taxon>Eikenella</taxon>
    </lineage>
</organism>
<dbReference type="EMBL" id="LXSL01000032">
    <property type="protein sequence ID" value="OAM26128.1"/>
    <property type="molecule type" value="Genomic_DNA"/>
</dbReference>
<proteinExistence type="predicted"/>
<dbReference type="AlphaFoldDB" id="A0A1A9RV84"/>
<keyword evidence="3" id="KW-1185">Reference proteome</keyword>
<gene>
    <name evidence="2" type="ORF">A7P95_10515</name>
</gene>
<evidence type="ECO:0000313" key="2">
    <source>
        <dbReference type="EMBL" id="OAM26128.1"/>
    </source>
</evidence>
<reference evidence="3" key="1">
    <citation type="submission" date="2016-05" db="EMBL/GenBank/DDBJ databases">
        <title>Draft genome of Corynebacterium afermentans subsp. afermentans LCDC 88199T.</title>
        <authorList>
            <person name="Bernier A.-M."/>
            <person name="Bernard K."/>
        </authorList>
    </citation>
    <scope>NUCLEOTIDE SEQUENCE [LARGE SCALE GENOMIC DNA]</scope>
    <source>
        <strain evidence="3">NML02-A-017</strain>
    </source>
</reference>
<protein>
    <recommendedName>
        <fullName evidence="4">DUF4124 domain-containing protein</fullName>
    </recommendedName>
</protein>
<evidence type="ECO:0008006" key="4">
    <source>
        <dbReference type="Google" id="ProtNLM"/>
    </source>
</evidence>
<comment type="caution">
    <text evidence="2">The sequence shown here is derived from an EMBL/GenBank/DDBJ whole genome shotgun (WGS) entry which is preliminary data.</text>
</comment>
<accession>A0A1A9RV84</accession>